<proteinExistence type="predicted"/>
<evidence type="ECO:0000313" key="2">
    <source>
        <dbReference type="Proteomes" id="UP000607653"/>
    </source>
</evidence>
<sequence length="42" mass="4817">MGRRLNRNACRNTSQQCQDFPHISGFLAQASQQCSLVQHNDR</sequence>
<keyword evidence="2" id="KW-1185">Reference proteome</keyword>
<dbReference type="AlphaFoldDB" id="A0A822XXU2"/>
<dbReference type="Proteomes" id="UP000607653">
    <property type="component" value="Unassembled WGS sequence"/>
</dbReference>
<protein>
    <submittedName>
        <fullName evidence="1">Uncharacterized protein</fullName>
    </submittedName>
</protein>
<reference evidence="1 2" key="1">
    <citation type="journal article" date="2020" name="Mol. Biol. Evol.">
        <title>Distinct Expression and Methylation Patterns for Genes with Different Fates following a Single Whole-Genome Duplication in Flowering Plants.</title>
        <authorList>
            <person name="Shi T."/>
            <person name="Rahmani R.S."/>
            <person name="Gugger P.F."/>
            <person name="Wang M."/>
            <person name="Li H."/>
            <person name="Zhang Y."/>
            <person name="Li Z."/>
            <person name="Wang Q."/>
            <person name="Van de Peer Y."/>
            <person name="Marchal K."/>
            <person name="Chen J."/>
        </authorList>
    </citation>
    <scope>NUCLEOTIDE SEQUENCE [LARGE SCALE GENOMIC DNA]</scope>
    <source>
        <tissue evidence="1">Leaf</tissue>
    </source>
</reference>
<name>A0A822XXU2_NELNU</name>
<comment type="caution">
    <text evidence="1">The sequence shown here is derived from an EMBL/GenBank/DDBJ whole genome shotgun (WGS) entry which is preliminary data.</text>
</comment>
<dbReference type="EMBL" id="DUZY01000001">
    <property type="protein sequence ID" value="DAD24533.1"/>
    <property type="molecule type" value="Genomic_DNA"/>
</dbReference>
<evidence type="ECO:0000313" key="1">
    <source>
        <dbReference type="EMBL" id="DAD24533.1"/>
    </source>
</evidence>
<accession>A0A822XXU2</accession>
<organism evidence="1 2">
    <name type="scientific">Nelumbo nucifera</name>
    <name type="common">Sacred lotus</name>
    <dbReference type="NCBI Taxonomy" id="4432"/>
    <lineage>
        <taxon>Eukaryota</taxon>
        <taxon>Viridiplantae</taxon>
        <taxon>Streptophyta</taxon>
        <taxon>Embryophyta</taxon>
        <taxon>Tracheophyta</taxon>
        <taxon>Spermatophyta</taxon>
        <taxon>Magnoliopsida</taxon>
        <taxon>Proteales</taxon>
        <taxon>Nelumbonaceae</taxon>
        <taxon>Nelumbo</taxon>
    </lineage>
</organism>
<gene>
    <name evidence="1" type="ORF">HUJ06_025997</name>
</gene>